<dbReference type="KEGG" id="pno:SNOG_04329"/>
<dbReference type="OMA" id="PARMFLE"/>
<dbReference type="InParanoid" id="Q0UV85"/>
<feature type="chain" id="PRO_5004178201" description="F-box domain-containing protein" evidence="1">
    <location>
        <begin position="24"/>
        <end position="576"/>
    </location>
</feature>
<dbReference type="GeneID" id="5971615"/>
<dbReference type="SUPFAM" id="SSF52047">
    <property type="entry name" value="RNI-like"/>
    <property type="match status" value="1"/>
</dbReference>
<dbReference type="HOGENOM" id="CLU_473343_0_0_1"/>
<keyword evidence="1" id="KW-0732">Signal</keyword>
<dbReference type="Gene3D" id="3.80.10.10">
    <property type="entry name" value="Ribonuclease Inhibitor"/>
    <property type="match status" value="1"/>
</dbReference>
<dbReference type="Proteomes" id="UP000001055">
    <property type="component" value="Unassembled WGS sequence"/>
</dbReference>
<protein>
    <recommendedName>
        <fullName evidence="4">F-box domain-containing protein</fullName>
    </recommendedName>
</protein>
<dbReference type="VEuPathDB" id="FungiDB:JI435_043290"/>
<accession>Q0UV85</accession>
<dbReference type="RefSeq" id="XP_001794747.1">
    <property type="nucleotide sequence ID" value="XM_001794695.1"/>
</dbReference>
<dbReference type="EMBL" id="CH445330">
    <property type="protein sequence ID" value="EAT88089.1"/>
    <property type="molecule type" value="Genomic_DNA"/>
</dbReference>
<dbReference type="eggNOG" id="ENOG502T59P">
    <property type="taxonomic scope" value="Eukaryota"/>
</dbReference>
<dbReference type="AlphaFoldDB" id="Q0UV85"/>
<feature type="signal peptide" evidence="1">
    <location>
        <begin position="1"/>
        <end position="23"/>
    </location>
</feature>
<name>Q0UV85_PHANO</name>
<evidence type="ECO:0000256" key="1">
    <source>
        <dbReference type="SAM" id="SignalP"/>
    </source>
</evidence>
<evidence type="ECO:0008006" key="4">
    <source>
        <dbReference type="Google" id="ProtNLM"/>
    </source>
</evidence>
<evidence type="ECO:0000313" key="3">
    <source>
        <dbReference type="Proteomes" id="UP000001055"/>
    </source>
</evidence>
<evidence type="ECO:0000313" key="2">
    <source>
        <dbReference type="EMBL" id="EAT88089.1"/>
    </source>
</evidence>
<proteinExistence type="predicted"/>
<dbReference type="InterPro" id="IPR032675">
    <property type="entry name" value="LRR_dom_sf"/>
</dbReference>
<reference evidence="3" key="1">
    <citation type="journal article" date="2007" name="Plant Cell">
        <title>Dothideomycete-plant interactions illuminated by genome sequencing and EST analysis of the wheat pathogen Stagonospora nodorum.</title>
        <authorList>
            <person name="Hane J.K."/>
            <person name="Lowe R.G."/>
            <person name="Solomon P.S."/>
            <person name="Tan K.C."/>
            <person name="Schoch C.L."/>
            <person name="Spatafora J.W."/>
            <person name="Crous P.W."/>
            <person name="Kodira C."/>
            <person name="Birren B.W."/>
            <person name="Galagan J.E."/>
            <person name="Torriani S.F."/>
            <person name="McDonald B.A."/>
            <person name="Oliver R.P."/>
        </authorList>
    </citation>
    <scope>NUCLEOTIDE SEQUENCE [LARGE SCALE GENOMIC DNA]</scope>
    <source>
        <strain evidence="3">SN15 / ATCC MYA-4574 / FGSC 10173</strain>
    </source>
</reference>
<sequence length="576" mass="66252">MPSFHSTIWLYLLSSYLIIVANTAKLETMNNQIAQADTQHATARPIDLDSIAEDVQHLIASKLVSFSQASVSALSQSSQSLRQATVSLVYRNIVLKRGEDRSKTAQRYEYLIELFRKEEQCSVARHVRSITVKDDVPPEDLMMILTRISQCGVLNKLSWETTVHISQVVLDKLHATWPKLELLVHVLDREHARDVRHRQMDEKLLSSPLLRNLTYNAFFQGYEAHKPARSEWPKLTRAIAAGGNLRMLRIQSQQDGNEYRGIKVLNDTEPQKLMRFDMSPETHFPALEEFTLHEVRHYGSSSYLWDTEHCKMLRDSTDWSNLRTLNFASDMPTAFFTVFTGLLPELKSLRFGIPRGANGEAASKFIKSVRALESLDIDHSASTIDTLWPAIEQHNKTLETLILRGDFGSWDYPVHLEVSCLKKVVKEFPFLKRLGWDVSWEMREKSLELISSMRLEKLDLFLHIPDEASDYSAELTQDAMGTRPAPELDIEGSRKAAIKIMEDISRVQIRPLERLTLHIVRTGRLDRWEPYLMFGKLQIRRRKDEGLGGDNLYEFRGKQEWGGMGDLQEELSLEED</sequence>
<organism evidence="2 3">
    <name type="scientific">Phaeosphaeria nodorum (strain SN15 / ATCC MYA-4574 / FGSC 10173)</name>
    <name type="common">Glume blotch fungus</name>
    <name type="synonym">Parastagonospora nodorum</name>
    <dbReference type="NCBI Taxonomy" id="321614"/>
    <lineage>
        <taxon>Eukaryota</taxon>
        <taxon>Fungi</taxon>
        <taxon>Dikarya</taxon>
        <taxon>Ascomycota</taxon>
        <taxon>Pezizomycotina</taxon>
        <taxon>Dothideomycetes</taxon>
        <taxon>Pleosporomycetidae</taxon>
        <taxon>Pleosporales</taxon>
        <taxon>Pleosporineae</taxon>
        <taxon>Phaeosphaeriaceae</taxon>
        <taxon>Parastagonospora</taxon>
    </lineage>
</organism>
<gene>
    <name evidence="2" type="ORF">SNOG_04329</name>
</gene>